<dbReference type="EMBL" id="PDEP01000004">
    <property type="protein sequence ID" value="PEN07934.1"/>
    <property type="molecule type" value="Genomic_DNA"/>
</dbReference>
<dbReference type="InterPro" id="IPR036525">
    <property type="entry name" value="Tubulin/FtsZ_GTPase_sf"/>
</dbReference>
<proteinExistence type="predicted"/>
<evidence type="ECO:0000313" key="1">
    <source>
        <dbReference type="EMBL" id="PEN07934.1"/>
    </source>
</evidence>
<accession>A0A2H3NMV3</accession>
<evidence type="ECO:0000313" key="2">
    <source>
        <dbReference type="Proteomes" id="UP000221024"/>
    </source>
</evidence>
<dbReference type="OrthoDB" id="844533at2"/>
<name>A0A2H3NMV3_9BACT</name>
<gene>
    <name evidence="1" type="ORF">CRI93_05675</name>
</gene>
<dbReference type="AlphaFoldDB" id="A0A2H3NMV3"/>
<sequence length="568" mass="62444">MSDHVFIITGGGTGAKVAESFIHLCATGRGPKNVHILMVDTDASNGNVMRTRKTADAYNEMQQYDWNVKTTASSSSWNPLASSEDVEAGLFGTDITLYRLTEPLDTVISGGLNTASTTDDKTRQVLELLYDESEREATCEDGFRARPNLGCLHLSEHLNNVLVHNENAKNFLSALANAATGSSTNVPVMVTASVFGGTGASLIPVVRECVERALDRTQGTMVNKEGLQWNAIKILPHYQPRERKASVDPDRFLLDTASALQFYSKVYRTSDAMYDGVYVIGSDNPGRNQVEAHLGSTAQSNPAYFEEFMAGLAMLDAIGQPSGSEQTQVRVFVPDGNQAQLQWQHLPYANTGVLREQFAYLLHLAAFHLRQGGQEDFSKGLDRMIASMSPGHLKQLGWYSSVIDRWANNHFPQYQQAGKRDRPALVQDGAGAGEWTFGAKRTEVAEYFARLLLWAETTLKGGEVDLLANTKSDYSAIHQAMANVGENDVDVDQEESDTAMVRTLRAALAAMARLHHNDVRLEVDVDVFQLIDSDGCIPLGITTPEVHQALRLNRRNGIPDEYTRTQVA</sequence>
<keyword evidence="2" id="KW-1185">Reference proteome</keyword>
<reference evidence="1 2" key="1">
    <citation type="submission" date="2017-10" db="EMBL/GenBank/DDBJ databases">
        <title>Draft genome of Longimonas halophila.</title>
        <authorList>
            <person name="Goh K.M."/>
            <person name="Shamsir M.S."/>
            <person name="Lim S.W."/>
        </authorList>
    </citation>
    <scope>NUCLEOTIDE SEQUENCE [LARGE SCALE GENOMIC DNA]</scope>
    <source>
        <strain evidence="1 2">KCTC 42399</strain>
    </source>
</reference>
<dbReference type="SUPFAM" id="SSF52490">
    <property type="entry name" value="Tubulin nucleotide-binding domain-like"/>
    <property type="match status" value="1"/>
</dbReference>
<comment type="caution">
    <text evidence="1">The sequence shown here is derived from an EMBL/GenBank/DDBJ whole genome shotgun (WGS) entry which is preliminary data.</text>
</comment>
<organism evidence="1 2">
    <name type="scientific">Longimonas halophila</name>
    <dbReference type="NCBI Taxonomy" id="1469170"/>
    <lineage>
        <taxon>Bacteria</taxon>
        <taxon>Pseudomonadati</taxon>
        <taxon>Rhodothermota</taxon>
        <taxon>Rhodothermia</taxon>
        <taxon>Rhodothermales</taxon>
        <taxon>Salisaetaceae</taxon>
        <taxon>Longimonas</taxon>
    </lineage>
</organism>
<protein>
    <submittedName>
        <fullName evidence="1">Uncharacterized protein</fullName>
    </submittedName>
</protein>
<dbReference type="RefSeq" id="WP_098061657.1">
    <property type="nucleotide sequence ID" value="NZ_PDEP01000004.1"/>
</dbReference>
<dbReference type="Proteomes" id="UP000221024">
    <property type="component" value="Unassembled WGS sequence"/>
</dbReference>